<proteinExistence type="predicted"/>
<name>A0A1U7Y300_NICSY</name>
<dbReference type="RefSeq" id="XP_009796336.1">
    <property type="nucleotide sequence ID" value="XM_009798034.1"/>
</dbReference>
<dbReference type="Proteomes" id="UP000189701">
    <property type="component" value="Unplaced"/>
</dbReference>
<organism evidence="1 2">
    <name type="scientific">Nicotiana sylvestris</name>
    <name type="common">Wood tobacco</name>
    <name type="synonym">South American tobacco</name>
    <dbReference type="NCBI Taxonomy" id="4096"/>
    <lineage>
        <taxon>Eukaryota</taxon>
        <taxon>Viridiplantae</taxon>
        <taxon>Streptophyta</taxon>
        <taxon>Embryophyta</taxon>
        <taxon>Tracheophyta</taxon>
        <taxon>Spermatophyta</taxon>
        <taxon>Magnoliopsida</taxon>
        <taxon>eudicotyledons</taxon>
        <taxon>Gunneridae</taxon>
        <taxon>Pentapetalae</taxon>
        <taxon>asterids</taxon>
        <taxon>lamiids</taxon>
        <taxon>Solanales</taxon>
        <taxon>Solanaceae</taxon>
        <taxon>Nicotianoideae</taxon>
        <taxon>Nicotianeae</taxon>
        <taxon>Nicotiana</taxon>
    </lineage>
</organism>
<evidence type="ECO:0000313" key="1">
    <source>
        <dbReference type="Proteomes" id="UP000189701"/>
    </source>
</evidence>
<reference evidence="1" key="1">
    <citation type="journal article" date="2013" name="Genome Biol.">
        <title>Reference genomes and transcriptomes of Nicotiana sylvestris and Nicotiana tomentosiformis.</title>
        <authorList>
            <person name="Sierro N."/>
            <person name="Battey J.N."/>
            <person name="Ouadi S."/>
            <person name="Bovet L."/>
            <person name="Goepfert S."/>
            <person name="Bakaher N."/>
            <person name="Peitsch M.C."/>
            <person name="Ivanov N.V."/>
        </authorList>
    </citation>
    <scope>NUCLEOTIDE SEQUENCE [LARGE SCALE GENOMIC DNA]</scope>
</reference>
<protein>
    <submittedName>
        <fullName evidence="2">Uncharacterized protein LOC104242919</fullName>
    </submittedName>
</protein>
<dbReference type="STRING" id="4096.A0A1U7Y300"/>
<reference evidence="2" key="2">
    <citation type="submission" date="2025-08" db="UniProtKB">
        <authorList>
            <consortium name="RefSeq"/>
        </authorList>
    </citation>
    <scope>IDENTIFICATION</scope>
    <source>
        <tissue evidence="2">Leaf</tissue>
    </source>
</reference>
<gene>
    <name evidence="2" type="primary">LOC104242919</name>
</gene>
<sequence length="224" mass="25369">MMKLKELFNVYHFIVSEEHPHVASLLQIQELDGAYGGTVVHDCVDEYFSDYNKTFGGDCTTYILASQLEDKIHKNKRQHKVLEYVSTVQPGIQLMHKNIFPLFDPDKFSYGRERNNMEKGSSNIQPWPPRLLKPPFSNFLLDILNKVVHSVELRPSSKHYSMDSQIDKLNNADMGHIFPTTADNLNAIIVQHDRGRIANGLASVGALMCDFLAALSTRYPGTST</sequence>
<accession>A0A1U7Y300</accession>
<evidence type="ECO:0000313" key="2">
    <source>
        <dbReference type="RefSeq" id="XP_009796336.1"/>
    </source>
</evidence>
<dbReference type="AlphaFoldDB" id="A0A1U7Y300"/>
<keyword evidence="1" id="KW-1185">Reference proteome</keyword>